<evidence type="ECO:0000256" key="2">
    <source>
        <dbReference type="ARBA" id="ARBA00022692"/>
    </source>
</evidence>
<organism evidence="12 13">
    <name type="scientific">Galendromus occidentalis</name>
    <name type="common">western predatory mite</name>
    <dbReference type="NCBI Taxonomy" id="34638"/>
    <lineage>
        <taxon>Eukaryota</taxon>
        <taxon>Metazoa</taxon>
        <taxon>Ecdysozoa</taxon>
        <taxon>Arthropoda</taxon>
        <taxon>Chelicerata</taxon>
        <taxon>Arachnida</taxon>
        <taxon>Acari</taxon>
        <taxon>Parasitiformes</taxon>
        <taxon>Mesostigmata</taxon>
        <taxon>Gamasina</taxon>
        <taxon>Phytoseioidea</taxon>
        <taxon>Phytoseiidae</taxon>
        <taxon>Typhlodrominae</taxon>
        <taxon>Galendromus</taxon>
    </lineage>
</organism>
<evidence type="ECO:0000256" key="1">
    <source>
        <dbReference type="ARBA" id="ARBA00004572"/>
    </source>
</evidence>
<evidence type="ECO:0000313" key="13">
    <source>
        <dbReference type="RefSeq" id="XP_003742755.1"/>
    </source>
</evidence>
<comment type="similarity">
    <text evidence="9">Belongs to the Tom70 family.</text>
</comment>
<name>A0AAJ6VXM4_9ACAR</name>
<comment type="subcellular location">
    <subcellularLocation>
        <location evidence="1">Mitochondrion outer membrane</location>
        <topology evidence="1">Single-pass membrane protein</topology>
    </subcellularLocation>
</comment>
<dbReference type="GO" id="GO:0030943">
    <property type="term" value="F:mitochondrion targeting sequence binding"/>
    <property type="evidence" value="ECO:0007669"/>
    <property type="project" value="TreeGrafter"/>
</dbReference>
<feature type="transmembrane region" description="Helical" evidence="11">
    <location>
        <begin position="23"/>
        <end position="42"/>
    </location>
</feature>
<keyword evidence="8 11" id="KW-0472">Membrane</keyword>
<feature type="repeat" description="TPR" evidence="10">
    <location>
        <begin position="364"/>
        <end position="397"/>
    </location>
</feature>
<evidence type="ECO:0000256" key="5">
    <source>
        <dbReference type="ARBA" id="ARBA00022803"/>
    </source>
</evidence>
<dbReference type="RefSeq" id="XP_003742755.1">
    <property type="nucleotide sequence ID" value="XM_003742707.2"/>
</dbReference>
<dbReference type="InterPro" id="IPR011990">
    <property type="entry name" value="TPR-like_helical_dom_sf"/>
</dbReference>
<feature type="repeat" description="TPR" evidence="10">
    <location>
        <begin position="473"/>
        <end position="506"/>
    </location>
</feature>
<dbReference type="KEGG" id="goe:100899363"/>
<evidence type="ECO:0000256" key="6">
    <source>
        <dbReference type="ARBA" id="ARBA00022989"/>
    </source>
</evidence>
<dbReference type="PROSITE" id="PS50005">
    <property type="entry name" value="TPR"/>
    <property type="match status" value="5"/>
</dbReference>
<dbReference type="Pfam" id="PF13414">
    <property type="entry name" value="TPR_11"/>
    <property type="match status" value="1"/>
</dbReference>
<dbReference type="GO" id="GO:0045039">
    <property type="term" value="P:protein insertion into mitochondrial inner membrane"/>
    <property type="evidence" value="ECO:0007669"/>
    <property type="project" value="TreeGrafter"/>
</dbReference>
<protein>
    <submittedName>
        <fullName evidence="13">Mitochondrial import receptor subunit TOM70</fullName>
    </submittedName>
</protein>
<dbReference type="InterPro" id="IPR019734">
    <property type="entry name" value="TPR_rpt"/>
</dbReference>
<evidence type="ECO:0000256" key="7">
    <source>
        <dbReference type="ARBA" id="ARBA00023128"/>
    </source>
</evidence>
<feature type="repeat" description="TPR" evidence="10">
    <location>
        <begin position="82"/>
        <end position="115"/>
    </location>
</feature>
<dbReference type="PANTHER" id="PTHR46208">
    <property type="entry name" value="MITOCHONDRIAL IMPORT RECEPTOR SUBUNIT TOM70"/>
    <property type="match status" value="1"/>
</dbReference>
<sequence>MTSTALRAVPAEVVNDTTSDSKLRYIIMFGAPLVAGIALYWYMGRRTETKNKVSSVPKKDIRAEAQKKIDDQINSQDPKERATGFKNKGNNLFKVRKYKEAIECYSEAIKVCPIDKVDMLSTFYQNRAAAYENLNMVDNVLQDCTKAIELNNKYSKAYFRRAKAFEEKGELQKCVEDATVCAVLEQFQHANALQLADKVLKSFASQRAKEIFSTRKPDLPASSFIRNFLKSFCEDPVIHDLEAKRRNEPSAASGPPSGYDLALQDLLEEKWDQVEGHCTEEIRQEHDKEKLEKALLLRAGLCVLSGRIDDAERDVDTLLSRENVNVKVRVNALIKKATAEVHREQYEQALATFEKAVGLDPNNADIYLHRGQIYLLLDQVDQTLRNLELSASLRPDFVSANAQLAYSKYNFGKRFNDAQAEKEARAMFKTCMEKFPNAAEVYFLYAQLFNEQQQLGEAEKYFKKFIELEPRDALGWVHLGIVTVQSGQRDKGVEMMMKAIEIEPKCQFAYETLSTFLMQIERSEEAVKMIEKGIELAQSEGEIAHLIALKLSSEVQNVAMQRLGN</sequence>
<dbReference type="GO" id="GO:0030150">
    <property type="term" value="P:protein import into mitochondrial matrix"/>
    <property type="evidence" value="ECO:0007669"/>
    <property type="project" value="TreeGrafter"/>
</dbReference>
<evidence type="ECO:0000313" key="12">
    <source>
        <dbReference type="Proteomes" id="UP000694867"/>
    </source>
</evidence>
<dbReference type="CTD" id="34618"/>
<proteinExistence type="inferred from homology"/>
<reference evidence="13" key="1">
    <citation type="submission" date="2025-08" db="UniProtKB">
        <authorList>
            <consortium name="RefSeq"/>
        </authorList>
    </citation>
    <scope>IDENTIFICATION</scope>
</reference>
<evidence type="ECO:0000256" key="3">
    <source>
        <dbReference type="ARBA" id="ARBA00022737"/>
    </source>
</evidence>
<dbReference type="SMART" id="SM00028">
    <property type="entry name" value="TPR"/>
    <property type="match status" value="8"/>
</dbReference>
<keyword evidence="5 10" id="KW-0802">TPR repeat</keyword>
<dbReference type="AlphaFoldDB" id="A0AAJ6VXM4"/>
<keyword evidence="13" id="KW-0675">Receptor</keyword>
<dbReference type="GeneID" id="100899363"/>
<evidence type="ECO:0000256" key="8">
    <source>
        <dbReference type="ARBA" id="ARBA00023136"/>
    </source>
</evidence>
<keyword evidence="7" id="KW-0496">Mitochondrion</keyword>
<dbReference type="PANTHER" id="PTHR46208:SF1">
    <property type="entry name" value="MITOCHONDRIAL IMPORT RECEPTOR SUBUNIT TOM70"/>
    <property type="match status" value="1"/>
</dbReference>
<evidence type="ECO:0000256" key="11">
    <source>
        <dbReference type="SAM" id="Phobius"/>
    </source>
</evidence>
<accession>A0AAJ6VXM4</accession>
<dbReference type="Pfam" id="PF00515">
    <property type="entry name" value="TPR_1"/>
    <property type="match status" value="1"/>
</dbReference>
<keyword evidence="12" id="KW-1185">Reference proteome</keyword>
<gene>
    <name evidence="13" type="primary">LOC100899363</name>
</gene>
<feature type="repeat" description="TPR" evidence="10">
    <location>
        <begin position="330"/>
        <end position="363"/>
    </location>
</feature>
<keyword evidence="2 11" id="KW-0812">Transmembrane</keyword>
<dbReference type="Pfam" id="PF13181">
    <property type="entry name" value="TPR_8"/>
    <property type="match status" value="2"/>
</dbReference>
<keyword evidence="4" id="KW-1000">Mitochondrion outer membrane</keyword>
<dbReference type="Gene3D" id="1.25.40.10">
    <property type="entry name" value="Tetratricopeptide repeat domain"/>
    <property type="match status" value="2"/>
</dbReference>
<evidence type="ECO:0000256" key="4">
    <source>
        <dbReference type="ARBA" id="ARBA00022787"/>
    </source>
</evidence>
<evidence type="ECO:0000256" key="10">
    <source>
        <dbReference type="PROSITE-ProRule" id="PRU00339"/>
    </source>
</evidence>
<evidence type="ECO:0000256" key="9">
    <source>
        <dbReference type="ARBA" id="ARBA00038030"/>
    </source>
</evidence>
<dbReference type="SUPFAM" id="SSF48452">
    <property type="entry name" value="TPR-like"/>
    <property type="match status" value="1"/>
</dbReference>
<feature type="repeat" description="TPR" evidence="10">
    <location>
        <begin position="439"/>
        <end position="472"/>
    </location>
</feature>
<keyword evidence="6 11" id="KW-1133">Transmembrane helix</keyword>
<keyword evidence="3" id="KW-0677">Repeat</keyword>
<dbReference type="GO" id="GO:0005741">
    <property type="term" value="C:mitochondrial outer membrane"/>
    <property type="evidence" value="ECO:0007669"/>
    <property type="project" value="UniProtKB-SubCell"/>
</dbReference>
<dbReference type="Proteomes" id="UP000694867">
    <property type="component" value="Unplaced"/>
</dbReference>
<dbReference type="GO" id="GO:0008320">
    <property type="term" value="F:protein transmembrane transporter activity"/>
    <property type="evidence" value="ECO:0007669"/>
    <property type="project" value="TreeGrafter"/>
</dbReference>